<dbReference type="GO" id="GO:0003677">
    <property type="term" value="F:DNA binding"/>
    <property type="evidence" value="ECO:0007669"/>
    <property type="project" value="InterPro"/>
</dbReference>
<dbReference type="EMBL" id="BPQI01000088">
    <property type="protein sequence ID" value="GJD57134.1"/>
    <property type="molecule type" value="Genomic_DNA"/>
</dbReference>
<dbReference type="NCBIfam" id="TIGR00567">
    <property type="entry name" value="3mg"/>
    <property type="match status" value="1"/>
</dbReference>
<evidence type="ECO:0000313" key="6">
    <source>
        <dbReference type="EMBL" id="GJD57134.1"/>
    </source>
</evidence>
<dbReference type="Proteomes" id="UP001055303">
    <property type="component" value="Unassembled WGS sequence"/>
</dbReference>
<keyword evidence="7" id="KW-0326">Glycosidase</keyword>
<dbReference type="CDD" id="cd00540">
    <property type="entry name" value="AAG"/>
    <property type="match status" value="1"/>
</dbReference>
<dbReference type="Gene3D" id="3.10.300.10">
    <property type="entry name" value="Methylpurine-DNA glycosylase (MPG)"/>
    <property type="match status" value="1"/>
</dbReference>
<dbReference type="GO" id="GO:0003905">
    <property type="term" value="F:alkylbase DNA N-glycosylase activity"/>
    <property type="evidence" value="ECO:0007669"/>
    <property type="project" value="InterPro"/>
</dbReference>
<sequence length="195" mass="20978">MDEPIPRMPTSFFARGAAAVAPELIGARLFVGETGGLIVETEAYDRTDPASHSFAGPNRRNASMFGPPGHAYIYRSYGLHWCLNLVCEPGSAVLIRAIEPTEGLAAMAARRGTAEPRLLCAGPGRLCQALGVTDALDGWPLDRAPLRFEPRRAPVAVEAGRRIGITRGAETPWRFLLAGSPFVSRKLSRAERAAL</sequence>
<accession>A0A564FUH0</accession>
<dbReference type="Proteomes" id="UP000401717">
    <property type="component" value="Unassembled WGS sequence"/>
</dbReference>
<protein>
    <recommendedName>
        <fullName evidence="5">Putative 3-methyladenine DNA glycosylase</fullName>
        <ecNumber evidence="5">3.2.2.-</ecNumber>
    </recommendedName>
</protein>
<keyword evidence="4 5" id="KW-0234">DNA repair</keyword>
<organism evidence="7 8">
    <name type="scientific">Methylobacterium dankookense</name>
    <dbReference type="NCBI Taxonomy" id="560405"/>
    <lineage>
        <taxon>Bacteria</taxon>
        <taxon>Pseudomonadati</taxon>
        <taxon>Pseudomonadota</taxon>
        <taxon>Alphaproteobacteria</taxon>
        <taxon>Hyphomicrobiales</taxon>
        <taxon>Methylobacteriaceae</taxon>
        <taxon>Methylobacterium</taxon>
    </lineage>
</organism>
<dbReference type="HAMAP" id="MF_00527">
    <property type="entry name" value="3MGH"/>
    <property type="match status" value="1"/>
</dbReference>
<dbReference type="SUPFAM" id="SSF50486">
    <property type="entry name" value="FMT C-terminal domain-like"/>
    <property type="match status" value="1"/>
</dbReference>
<dbReference type="InterPro" id="IPR003180">
    <property type="entry name" value="MPG"/>
</dbReference>
<evidence type="ECO:0000313" key="9">
    <source>
        <dbReference type="Proteomes" id="UP001055303"/>
    </source>
</evidence>
<dbReference type="Pfam" id="PF02245">
    <property type="entry name" value="Pur_DNA_glyco"/>
    <property type="match status" value="1"/>
</dbReference>
<reference evidence="6" key="3">
    <citation type="submission" date="2021-08" db="EMBL/GenBank/DDBJ databases">
        <authorList>
            <person name="Tani A."/>
            <person name="Ola A."/>
            <person name="Ogura Y."/>
            <person name="Katsura K."/>
            <person name="Hayashi T."/>
        </authorList>
    </citation>
    <scope>NUCLEOTIDE SEQUENCE</scope>
    <source>
        <strain evidence="6">DSM 22415</strain>
    </source>
</reference>
<proteinExistence type="inferred from homology"/>
<gene>
    <name evidence="6" type="ORF">IFDJLNFL_3034</name>
    <name evidence="7" type="ORF">MTDSW087_01376</name>
</gene>
<keyword evidence="2 5" id="KW-0227">DNA damage</keyword>
<dbReference type="EMBL" id="CABFVH010000005">
    <property type="protein sequence ID" value="VUF11692.1"/>
    <property type="molecule type" value="Genomic_DNA"/>
</dbReference>
<evidence type="ECO:0000256" key="5">
    <source>
        <dbReference type="HAMAP-Rule" id="MF_00527"/>
    </source>
</evidence>
<evidence type="ECO:0000256" key="4">
    <source>
        <dbReference type="ARBA" id="ARBA00023204"/>
    </source>
</evidence>
<dbReference type="GO" id="GO:0006284">
    <property type="term" value="P:base-excision repair"/>
    <property type="evidence" value="ECO:0007669"/>
    <property type="project" value="InterPro"/>
</dbReference>
<evidence type="ECO:0000256" key="3">
    <source>
        <dbReference type="ARBA" id="ARBA00022801"/>
    </source>
</evidence>
<dbReference type="NCBIfam" id="NF002003">
    <property type="entry name" value="PRK00802.1-3"/>
    <property type="match status" value="1"/>
</dbReference>
<dbReference type="AlphaFoldDB" id="A0A564FUH0"/>
<evidence type="ECO:0000256" key="1">
    <source>
        <dbReference type="ARBA" id="ARBA00009232"/>
    </source>
</evidence>
<evidence type="ECO:0000313" key="8">
    <source>
        <dbReference type="Proteomes" id="UP000401717"/>
    </source>
</evidence>
<evidence type="ECO:0000256" key="2">
    <source>
        <dbReference type="ARBA" id="ARBA00022763"/>
    </source>
</evidence>
<comment type="similarity">
    <text evidence="1 5">Belongs to the DNA glycosylase MPG family.</text>
</comment>
<reference evidence="6" key="2">
    <citation type="journal article" date="2021" name="Front. Microbiol.">
        <title>Comprehensive Comparative Genomics and Phenotyping of Methylobacterium Species.</title>
        <authorList>
            <person name="Alessa O."/>
            <person name="Ogura Y."/>
            <person name="Fujitani Y."/>
            <person name="Takami H."/>
            <person name="Hayashi T."/>
            <person name="Sahin N."/>
            <person name="Tani A."/>
        </authorList>
    </citation>
    <scope>NUCLEOTIDE SEQUENCE</scope>
    <source>
        <strain evidence="6">DSM 22415</strain>
    </source>
</reference>
<keyword evidence="3 5" id="KW-0378">Hydrolase</keyword>
<dbReference type="PANTHER" id="PTHR10429">
    <property type="entry name" value="DNA-3-METHYLADENINE GLYCOSYLASE"/>
    <property type="match status" value="1"/>
</dbReference>
<name>A0A564FUH0_9HYPH</name>
<dbReference type="PANTHER" id="PTHR10429:SF0">
    <property type="entry name" value="DNA-3-METHYLADENINE GLYCOSYLASE"/>
    <property type="match status" value="1"/>
</dbReference>
<keyword evidence="9" id="KW-1185">Reference proteome</keyword>
<reference evidence="7 8" key="1">
    <citation type="submission" date="2019-06" db="EMBL/GenBank/DDBJ databases">
        <authorList>
            <person name="Rodrigo-Torres L."/>
            <person name="Arahal R. D."/>
            <person name="Lucena T."/>
        </authorList>
    </citation>
    <scope>NUCLEOTIDE SEQUENCE [LARGE SCALE GENOMIC DNA]</scope>
    <source>
        <strain evidence="7 8">SW08-7</strain>
    </source>
</reference>
<evidence type="ECO:0000313" key="7">
    <source>
        <dbReference type="EMBL" id="VUF11692.1"/>
    </source>
</evidence>
<dbReference type="InterPro" id="IPR011034">
    <property type="entry name" value="Formyl_transferase-like_C_sf"/>
</dbReference>
<dbReference type="EC" id="3.2.2.-" evidence="5"/>
<dbReference type="InterPro" id="IPR036995">
    <property type="entry name" value="MPG_sf"/>
</dbReference>